<comment type="function">
    <text evidence="2">Involved in copper resistance.</text>
</comment>
<feature type="transmembrane region" description="Helical" evidence="3">
    <location>
        <begin position="81"/>
        <end position="102"/>
    </location>
</feature>
<dbReference type="InterPro" id="IPR032694">
    <property type="entry name" value="CopC/D"/>
</dbReference>
<evidence type="ECO:0000313" key="4">
    <source>
        <dbReference type="EMBL" id="STF45411.1"/>
    </source>
</evidence>
<name>A0A376LML8_ECOLX</name>
<feature type="transmembrane region" description="Helical" evidence="3">
    <location>
        <begin position="6"/>
        <end position="29"/>
    </location>
</feature>
<dbReference type="Proteomes" id="UP000254877">
    <property type="component" value="Unassembled WGS sequence"/>
</dbReference>
<proteinExistence type="predicted"/>
<comment type="subcellular location">
    <subcellularLocation>
        <location evidence="1">Cell envelope</location>
    </subcellularLocation>
</comment>
<evidence type="ECO:0000256" key="3">
    <source>
        <dbReference type="SAM" id="Phobius"/>
    </source>
</evidence>
<keyword evidence="3" id="KW-0812">Transmembrane</keyword>
<dbReference type="EMBL" id="UGAB01000002">
    <property type="protein sequence ID" value="STF45411.1"/>
    <property type="molecule type" value="Genomic_DNA"/>
</dbReference>
<organism evidence="4 5">
    <name type="scientific">Escherichia coli</name>
    <dbReference type="NCBI Taxonomy" id="562"/>
    <lineage>
        <taxon>Bacteria</taxon>
        <taxon>Pseudomonadati</taxon>
        <taxon>Pseudomonadota</taxon>
        <taxon>Gammaproteobacteria</taxon>
        <taxon>Enterobacterales</taxon>
        <taxon>Enterobacteriaceae</taxon>
        <taxon>Escherichia</taxon>
    </lineage>
</organism>
<keyword evidence="3" id="KW-1133">Transmembrane helix</keyword>
<feature type="transmembrane region" description="Helical" evidence="3">
    <location>
        <begin position="50"/>
        <end position="69"/>
    </location>
</feature>
<dbReference type="PANTHER" id="PTHR34820:SF4">
    <property type="entry name" value="INNER MEMBRANE PROTEIN YEBZ"/>
    <property type="match status" value="1"/>
</dbReference>
<protein>
    <submittedName>
        <fullName evidence="4">Putative copper resistance protein</fullName>
    </submittedName>
</protein>
<dbReference type="GO" id="GO:0005886">
    <property type="term" value="C:plasma membrane"/>
    <property type="evidence" value="ECO:0007669"/>
    <property type="project" value="TreeGrafter"/>
</dbReference>
<gene>
    <name evidence="4" type="primary">yebZ_1</name>
    <name evidence="4" type="ORF">NCTC7928_06184</name>
</gene>
<dbReference type="PANTHER" id="PTHR34820">
    <property type="entry name" value="INNER MEMBRANE PROTEIN YEBZ"/>
    <property type="match status" value="1"/>
</dbReference>
<dbReference type="AlphaFoldDB" id="A0A376LML8"/>
<accession>A0A376LML8</accession>
<keyword evidence="2" id="KW-0186">Copper</keyword>
<dbReference type="GO" id="GO:0030313">
    <property type="term" value="C:cell envelope"/>
    <property type="evidence" value="ECO:0007669"/>
    <property type="project" value="UniProtKB-SubCell"/>
</dbReference>
<sequence length="139" mass="15710">MLAFTWIALRFIHFTSLMLVFGFAMYGAWLAPLTIRRLLTKRFLRLQQHAAVWSLISTTAMLAVQGGLMGTGWSDVFSPNIWQAVLQTQFGGVWLWQIVLALRNVDRRPYATAEYATFAVYAHYRAIFSAGGSRACDAE</sequence>
<reference evidence="4 5" key="1">
    <citation type="submission" date="2018-06" db="EMBL/GenBank/DDBJ databases">
        <authorList>
            <consortium name="Pathogen Informatics"/>
            <person name="Doyle S."/>
        </authorList>
    </citation>
    <scope>NUCLEOTIDE SEQUENCE [LARGE SCALE GENOMIC DNA]</scope>
    <source>
        <strain evidence="4 5">NCTC7928</strain>
    </source>
</reference>
<evidence type="ECO:0000256" key="1">
    <source>
        <dbReference type="ARBA" id="ARBA00004196"/>
    </source>
</evidence>
<keyword evidence="3" id="KW-0472">Membrane</keyword>
<evidence type="ECO:0000256" key="2">
    <source>
        <dbReference type="RuleBase" id="RU369037"/>
    </source>
</evidence>
<evidence type="ECO:0000313" key="5">
    <source>
        <dbReference type="Proteomes" id="UP000254877"/>
    </source>
</evidence>
<dbReference type="GO" id="GO:0006825">
    <property type="term" value="P:copper ion transport"/>
    <property type="evidence" value="ECO:0007669"/>
    <property type="project" value="InterPro"/>
</dbReference>
<dbReference type="GO" id="GO:0046688">
    <property type="term" value="P:response to copper ion"/>
    <property type="evidence" value="ECO:0007669"/>
    <property type="project" value="UniProtKB-UniRule"/>
</dbReference>